<proteinExistence type="predicted"/>
<dbReference type="InterPro" id="IPR029058">
    <property type="entry name" value="AB_hydrolase_fold"/>
</dbReference>
<accession>A0ABQ0Z9X4</accession>
<dbReference type="Gene3D" id="3.40.50.1820">
    <property type="entry name" value="alpha/beta hydrolase"/>
    <property type="match status" value="1"/>
</dbReference>
<dbReference type="Proteomes" id="UP000390335">
    <property type="component" value="Unassembled WGS sequence"/>
</dbReference>
<dbReference type="SUPFAM" id="SSF53474">
    <property type="entry name" value="alpha/beta-Hydrolases"/>
    <property type="match status" value="1"/>
</dbReference>
<keyword evidence="2" id="KW-1185">Reference proteome</keyword>
<name>A0ABQ0Z9X4_9HYPH</name>
<evidence type="ECO:0000313" key="2">
    <source>
        <dbReference type="Proteomes" id="UP000390335"/>
    </source>
</evidence>
<dbReference type="EMBL" id="BLAJ01000006">
    <property type="protein sequence ID" value="GES52178.1"/>
    <property type="molecule type" value="Genomic_DNA"/>
</dbReference>
<gene>
    <name evidence="1" type="ORF">RsS93_47920</name>
</gene>
<evidence type="ECO:0008006" key="3">
    <source>
        <dbReference type="Google" id="ProtNLM"/>
    </source>
</evidence>
<evidence type="ECO:0000313" key="1">
    <source>
        <dbReference type="EMBL" id="GES52178.1"/>
    </source>
</evidence>
<comment type="caution">
    <text evidence="1">The sequence shown here is derived from an EMBL/GenBank/DDBJ whole genome shotgun (WGS) entry which is preliminary data.</text>
</comment>
<organism evidence="1 2">
    <name type="scientific">Rhizobium dioscoreae</name>
    <dbReference type="NCBI Taxonomy" id="2653122"/>
    <lineage>
        <taxon>Bacteria</taxon>
        <taxon>Pseudomonadati</taxon>
        <taxon>Pseudomonadota</taxon>
        <taxon>Alphaproteobacteria</taxon>
        <taxon>Hyphomicrobiales</taxon>
        <taxon>Rhizobiaceae</taxon>
        <taxon>Rhizobium/Agrobacterium group</taxon>
        <taxon>Rhizobium</taxon>
    </lineage>
</organism>
<protein>
    <recommendedName>
        <fullName evidence="3">Alpha/beta hydrolase</fullName>
    </recommendedName>
</protein>
<sequence>MLFVNGDFDQICSINGNRQGDPMRAACRDLTVASMPCGHWLPLERKEELIQAIRHWLQSKKL</sequence>
<reference evidence="1 2" key="1">
    <citation type="journal article" date="2020" name="Genome Biol. Evol.">
        <title>Rhizobium dioscoreae sp. nov., a plant growth-promoting bacterium isolated from yam (Dioscorea species).</title>
        <authorList>
            <person name="Ouyabe M."/>
            <person name="Tanaka N."/>
            <person name="Shiwa Y."/>
            <person name="Fujita N."/>
            <person name="Kikuno H."/>
            <person name="Babil P."/>
            <person name="Shiwachi H."/>
        </authorList>
    </citation>
    <scope>NUCLEOTIDE SEQUENCE [LARGE SCALE GENOMIC DNA]</scope>
    <source>
        <strain evidence="1 2">S-93</strain>
    </source>
</reference>